<protein>
    <submittedName>
        <fullName evidence="1">Uncharacterized protein</fullName>
    </submittedName>
</protein>
<sequence>MFGQPCLVIFGVSVLEHGR</sequence>
<evidence type="ECO:0000313" key="1">
    <source>
        <dbReference type="EMBL" id="MBX46994.1"/>
    </source>
</evidence>
<reference evidence="1" key="1">
    <citation type="submission" date="2018-02" db="EMBL/GenBank/DDBJ databases">
        <title>Rhizophora mucronata_Transcriptome.</title>
        <authorList>
            <person name="Meera S.P."/>
            <person name="Sreeshan A."/>
            <person name="Augustine A."/>
        </authorList>
    </citation>
    <scope>NUCLEOTIDE SEQUENCE</scope>
    <source>
        <tissue evidence="1">Leaf</tissue>
    </source>
</reference>
<organism evidence="1">
    <name type="scientific">Rhizophora mucronata</name>
    <name type="common">Asiatic mangrove</name>
    <dbReference type="NCBI Taxonomy" id="61149"/>
    <lineage>
        <taxon>Eukaryota</taxon>
        <taxon>Viridiplantae</taxon>
        <taxon>Streptophyta</taxon>
        <taxon>Embryophyta</taxon>
        <taxon>Tracheophyta</taxon>
        <taxon>Spermatophyta</taxon>
        <taxon>Magnoliopsida</taxon>
        <taxon>eudicotyledons</taxon>
        <taxon>Gunneridae</taxon>
        <taxon>Pentapetalae</taxon>
        <taxon>rosids</taxon>
        <taxon>fabids</taxon>
        <taxon>Malpighiales</taxon>
        <taxon>Rhizophoraceae</taxon>
        <taxon>Rhizophora</taxon>
    </lineage>
</organism>
<proteinExistence type="predicted"/>
<name>A0A2P2NX02_RHIMU</name>
<accession>A0A2P2NX02</accession>
<dbReference type="AlphaFoldDB" id="A0A2P2NX02"/>
<dbReference type="EMBL" id="GGEC01066510">
    <property type="protein sequence ID" value="MBX46994.1"/>
    <property type="molecule type" value="Transcribed_RNA"/>
</dbReference>